<dbReference type="InterPro" id="IPR019832">
    <property type="entry name" value="Mn/Fe_SOD_C"/>
</dbReference>
<comment type="similarity">
    <text evidence="1">Belongs to the iron/manganese superoxide dismutase family.</text>
</comment>
<feature type="binding site" evidence="5">
    <location>
        <position position="24"/>
    </location>
    <ligand>
        <name>Mn(2+)</name>
        <dbReference type="ChEBI" id="CHEBI:29035"/>
    </ligand>
</feature>
<evidence type="ECO:0000256" key="3">
    <source>
        <dbReference type="ARBA" id="ARBA00022723"/>
    </source>
</evidence>
<evidence type="ECO:0000256" key="4">
    <source>
        <dbReference type="ARBA" id="ARBA00023002"/>
    </source>
</evidence>
<proteinExistence type="inferred from homology"/>
<name>A0A8A7KBB5_9FIRM</name>
<keyword evidence="3 5" id="KW-0479">Metal-binding</keyword>
<protein>
    <recommendedName>
        <fullName evidence="2">superoxide dismutase</fullName>
        <ecNumber evidence="2">1.15.1.1</ecNumber>
    </recommendedName>
</protein>
<feature type="domain" description="Manganese/iron superoxide dismutase C-terminal" evidence="6">
    <location>
        <begin position="85"/>
        <end position="183"/>
    </location>
</feature>
<sequence length="192" mass="22683">MAVEPKIFNFDDVKGISENQLNQHYQLYLGYINSLENIMTTLSTEEQTNYEYRGLKEGETYSLDGIVLHELYFANLGQTNVNPARELIWLINRDFGNYRNWLNDFMRTARVARGWAVLAYDYRDESLHNIMQNAHNVGVVWHAWPLLVLDVYEHAYMIDFGINKERYLGVFKQNIDWSIVNKRFYSLSPINL</sequence>
<dbReference type="RefSeq" id="WP_230869015.1">
    <property type="nucleotide sequence ID" value="NZ_CP046640.1"/>
</dbReference>
<gene>
    <name evidence="7" type="ORF">GM661_04985</name>
</gene>
<evidence type="ECO:0000256" key="1">
    <source>
        <dbReference type="ARBA" id="ARBA00008714"/>
    </source>
</evidence>
<dbReference type="EC" id="1.15.1.1" evidence="2"/>
<evidence type="ECO:0000259" key="6">
    <source>
        <dbReference type="Pfam" id="PF02777"/>
    </source>
</evidence>
<dbReference type="SUPFAM" id="SSF46609">
    <property type="entry name" value="Fe,Mn superoxide dismutase (SOD), N-terminal domain"/>
    <property type="match status" value="1"/>
</dbReference>
<evidence type="ECO:0000256" key="5">
    <source>
        <dbReference type="PIRSR" id="PIRSR000349-1"/>
    </source>
</evidence>
<dbReference type="PANTHER" id="PTHR11404">
    <property type="entry name" value="SUPEROXIDE DISMUTASE 2"/>
    <property type="match status" value="1"/>
</dbReference>
<dbReference type="Gene3D" id="3.55.40.20">
    <property type="entry name" value="Iron/manganese superoxide dismutase, C-terminal domain"/>
    <property type="match status" value="1"/>
</dbReference>
<organism evidence="7 8">
    <name type="scientific">Iocasia fonsfrigidae</name>
    <dbReference type="NCBI Taxonomy" id="2682810"/>
    <lineage>
        <taxon>Bacteria</taxon>
        <taxon>Bacillati</taxon>
        <taxon>Bacillota</taxon>
        <taxon>Clostridia</taxon>
        <taxon>Halanaerobiales</taxon>
        <taxon>Halanaerobiaceae</taxon>
        <taxon>Iocasia</taxon>
    </lineage>
</organism>
<dbReference type="InterPro" id="IPR050265">
    <property type="entry name" value="Fe/Mn_Superoxide_Dismutase"/>
</dbReference>
<dbReference type="GO" id="GO:0046872">
    <property type="term" value="F:metal ion binding"/>
    <property type="evidence" value="ECO:0007669"/>
    <property type="project" value="UniProtKB-KW"/>
</dbReference>
<dbReference type="InterPro" id="IPR036324">
    <property type="entry name" value="Mn/Fe_SOD_N_sf"/>
</dbReference>
<dbReference type="Pfam" id="PF02777">
    <property type="entry name" value="Sod_Fe_C"/>
    <property type="match status" value="1"/>
</dbReference>
<dbReference type="AlphaFoldDB" id="A0A8A7KBB5"/>
<dbReference type="InterPro" id="IPR001189">
    <property type="entry name" value="Mn/Fe_SOD"/>
</dbReference>
<keyword evidence="4" id="KW-0560">Oxidoreductase</keyword>
<accession>A0A8A7KBB5</accession>
<dbReference type="PANTHER" id="PTHR11404:SF6">
    <property type="entry name" value="SUPEROXIDE DISMUTASE [MN], MITOCHONDRIAL"/>
    <property type="match status" value="1"/>
</dbReference>
<evidence type="ECO:0000313" key="8">
    <source>
        <dbReference type="Proteomes" id="UP000665020"/>
    </source>
</evidence>
<dbReference type="PIRSF" id="PIRSF000349">
    <property type="entry name" value="SODismutase"/>
    <property type="match status" value="1"/>
</dbReference>
<reference evidence="7" key="1">
    <citation type="submission" date="2019-12" db="EMBL/GenBank/DDBJ databases">
        <authorList>
            <person name="zhang j."/>
            <person name="sun C.M."/>
        </authorList>
    </citation>
    <scope>NUCLEOTIDE SEQUENCE</scope>
    <source>
        <strain evidence="7">NS-1</strain>
    </source>
</reference>
<dbReference type="SUPFAM" id="SSF54719">
    <property type="entry name" value="Fe,Mn superoxide dismutase (SOD), C-terminal domain"/>
    <property type="match status" value="1"/>
</dbReference>
<dbReference type="EMBL" id="CP046640">
    <property type="protein sequence ID" value="QTL97385.1"/>
    <property type="molecule type" value="Genomic_DNA"/>
</dbReference>
<dbReference type="InterPro" id="IPR036314">
    <property type="entry name" value="SOD_C_sf"/>
</dbReference>
<evidence type="ECO:0000256" key="2">
    <source>
        <dbReference type="ARBA" id="ARBA00012682"/>
    </source>
</evidence>
<dbReference type="GO" id="GO:0004784">
    <property type="term" value="F:superoxide dismutase activity"/>
    <property type="evidence" value="ECO:0007669"/>
    <property type="project" value="UniProtKB-EC"/>
</dbReference>
<dbReference type="KEGG" id="ifn:GM661_04985"/>
<feature type="binding site" evidence="5">
    <location>
        <position position="69"/>
    </location>
    <ligand>
        <name>Mn(2+)</name>
        <dbReference type="ChEBI" id="CHEBI:29035"/>
    </ligand>
</feature>
<evidence type="ECO:0000313" key="7">
    <source>
        <dbReference type="EMBL" id="QTL97385.1"/>
    </source>
</evidence>
<feature type="binding site" evidence="5">
    <location>
        <position position="154"/>
    </location>
    <ligand>
        <name>Mn(2+)</name>
        <dbReference type="ChEBI" id="CHEBI:29035"/>
    </ligand>
</feature>
<feature type="binding site" evidence="5">
    <location>
        <position position="150"/>
    </location>
    <ligand>
        <name>Mn(2+)</name>
        <dbReference type="ChEBI" id="CHEBI:29035"/>
    </ligand>
</feature>
<dbReference type="Proteomes" id="UP000665020">
    <property type="component" value="Chromosome"/>
</dbReference>
<keyword evidence="8" id="KW-1185">Reference proteome</keyword>